<dbReference type="EMBL" id="NFLC01000002">
    <property type="protein sequence ID" value="OUQ11583.1"/>
    <property type="molecule type" value="Genomic_DNA"/>
</dbReference>
<gene>
    <name evidence="5" type="primary">prmC</name>
    <name evidence="8" type="ORF">B5E88_01610</name>
</gene>
<comment type="similarity">
    <text evidence="5">Belongs to the protein N5-glutamine methyltransferase family. PrmC subfamily.</text>
</comment>
<dbReference type="RefSeq" id="WP_016250870.1">
    <property type="nucleotide sequence ID" value="NZ_CP010060.1"/>
</dbReference>
<organism evidence="8 9">
    <name type="scientific">Enterococcus cecorum</name>
    <dbReference type="NCBI Taxonomy" id="44008"/>
    <lineage>
        <taxon>Bacteria</taxon>
        <taxon>Bacillati</taxon>
        <taxon>Bacillota</taxon>
        <taxon>Bacilli</taxon>
        <taxon>Lactobacillales</taxon>
        <taxon>Enterococcaceae</taxon>
        <taxon>Enterococcus</taxon>
    </lineage>
</organism>
<dbReference type="Pfam" id="PF05175">
    <property type="entry name" value="MTS"/>
    <property type="match status" value="1"/>
</dbReference>
<dbReference type="Gene3D" id="3.40.50.150">
    <property type="entry name" value="Vaccinia Virus protein VP39"/>
    <property type="match status" value="1"/>
</dbReference>
<dbReference type="CDD" id="cd02440">
    <property type="entry name" value="AdoMet_MTases"/>
    <property type="match status" value="1"/>
</dbReference>
<dbReference type="HAMAP" id="MF_02126">
    <property type="entry name" value="RF_methyltr_PrmC"/>
    <property type="match status" value="1"/>
</dbReference>
<dbReference type="InterPro" id="IPR019874">
    <property type="entry name" value="RF_methyltr_PrmC"/>
</dbReference>
<evidence type="ECO:0000259" key="6">
    <source>
        <dbReference type="Pfam" id="PF05175"/>
    </source>
</evidence>
<dbReference type="GO" id="GO:0102559">
    <property type="term" value="F:peptide chain release factor N(5)-glutamine methyltransferase activity"/>
    <property type="evidence" value="ECO:0007669"/>
    <property type="project" value="UniProtKB-EC"/>
</dbReference>
<dbReference type="GO" id="GO:0032259">
    <property type="term" value="P:methylation"/>
    <property type="evidence" value="ECO:0007669"/>
    <property type="project" value="UniProtKB-KW"/>
</dbReference>
<evidence type="ECO:0000256" key="4">
    <source>
        <dbReference type="ARBA" id="ARBA00048391"/>
    </source>
</evidence>
<comment type="function">
    <text evidence="5">Methylates the class 1 translation termination release factors RF1/PrfA and RF2/PrfB on the glutamine residue of the universally conserved GGQ motif.</text>
</comment>
<evidence type="ECO:0000256" key="3">
    <source>
        <dbReference type="ARBA" id="ARBA00022691"/>
    </source>
</evidence>
<evidence type="ECO:0000313" key="9">
    <source>
        <dbReference type="Proteomes" id="UP000196074"/>
    </source>
</evidence>
<evidence type="ECO:0000259" key="7">
    <source>
        <dbReference type="Pfam" id="PF17827"/>
    </source>
</evidence>
<feature type="binding site" evidence="5">
    <location>
        <position position="187"/>
    </location>
    <ligand>
        <name>S-adenosyl-L-methionine</name>
        <dbReference type="ChEBI" id="CHEBI:59789"/>
    </ligand>
</feature>
<comment type="caution">
    <text evidence="8">The sequence shown here is derived from an EMBL/GenBank/DDBJ whole genome shotgun (WGS) entry which is preliminary data.</text>
</comment>
<dbReference type="NCBIfam" id="TIGR00536">
    <property type="entry name" value="hemK_fam"/>
    <property type="match status" value="1"/>
</dbReference>
<reference evidence="9" key="1">
    <citation type="submission" date="2017-04" db="EMBL/GenBank/DDBJ databases">
        <title>Function of individual gut microbiota members based on whole genome sequencing of pure cultures obtained from chicken caecum.</title>
        <authorList>
            <person name="Medvecky M."/>
            <person name="Cejkova D."/>
            <person name="Polansky O."/>
            <person name="Karasova D."/>
            <person name="Kubasova T."/>
            <person name="Cizek A."/>
            <person name="Rychlik I."/>
        </authorList>
    </citation>
    <scope>NUCLEOTIDE SEQUENCE [LARGE SCALE GENOMIC DNA]</scope>
    <source>
        <strain evidence="9">An144</strain>
    </source>
</reference>
<keyword evidence="3 5" id="KW-0949">S-adenosyl-L-methionine</keyword>
<dbReference type="InterPro" id="IPR029063">
    <property type="entry name" value="SAM-dependent_MTases_sf"/>
</dbReference>
<name>A0A1Y4R4Y9_9ENTE</name>
<dbReference type="SUPFAM" id="SSF53335">
    <property type="entry name" value="S-adenosyl-L-methionine-dependent methyltransferases"/>
    <property type="match status" value="1"/>
</dbReference>
<protein>
    <recommendedName>
        <fullName evidence="5">Release factor glutamine methyltransferase</fullName>
        <shortName evidence="5">RF MTase</shortName>
        <ecNumber evidence="5">2.1.1.297</ecNumber>
    </recommendedName>
    <alternativeName>
        <fullName evidence="5">N5-glutamine methyltransferase PrmC</fullName>
    </alternativeName>
    <alternativeName>
        <fullName evidence="5">Protein-(glutamine-N5) MTase PrmC</fullName>
    </alternativeName>
    <alternativeName>
        <fullName evidence="5">Protein-glutamine N-methyltransferase PrmC</fullName>
    </alternativeName>
</protein>
<comment type="caution">
    <text evidence="5">Lacks conserved residue(s) required for the propagation of feature annotation.</text>
</comment>
<evidence type="ECO:0000256" key="2">
    <source>
        <dbReference type="ARBA" id="ARBA00022679"/>
    </source>
</evidence>
<dbReference type="Pfam" id="PF17827">
    <property type="entry name" value="PrmC_N"/>
    <property type="match status" value="1"/>
</dbReference>
<comment type="catalytic activity">
    <reaction evidence="4 5">
        <text>L-glutaminyl-[peptide chain release factor] + S-adenosyl-L-methionine = N(5)-methyl-L-glutaminyl-[peptide chain release factor] + S-adenosyl-L-homocysteine + H(+)</text>
        <dbReference type="Rhea" id="RHEA:42896"/>
        <dbReference type="Rhea" id="RHEA-COMP:10271"/>
        <dbReference type="Rhea" id="RHEA-COMP:10272"/>
        <dbReference type="ChEBI" id="CHEBI:15378"/>
        <dbReference type="ChEBI" id="CHEBI:30011"/>
        <dbReference type="ChEBI" id="CHEBI:57856"/>
        <dbReference type="ChEBI" id="CHEBI:59789"/>
        <dbReference type="ChEBI" id="CHEBI:61891"/>
        <dbReference type="EC" id="2.1.1.297"/>
    </reaction>
</comment>
<dbReference type="NCBIfam" id="TIGR03534">
    <property type="entry name" value="RF_mod_PrmC"/>
    <property type="match status" value="1"/>
</dbReference>
<dbReference type="PANTHER" id="PTHR18895">
    <property type="entry name" value="HEMK METHYLTRANSFERASE"/>
    <property type="match status" value="1"/>
</dbReference>
<feature type="binding site" evidence="5">
    <location>
        <begin position="187"/>
        <end position="190"/>
    </location>
    <ligand>
        <name>substrate</name>
    </ligand>
</feature>
<evidence type="ECO:0000256" key="5">
    <source>
        <dbReference type="HAMAP-Rule" id="MF_02126"/>
    </source>
</evidence>
<dbReference type="Gene3D" id="1.10.8.10">
    <property type="entry name" value="DNA helicase RuvA subunit, C-terminal domain"/>
    <property type="match status" value="1"/>
</dbReference>
<dbReference type="InterPro" id="IPR007848">
    <property type="entry name" value="Small_mtfrase_dom"/>
</dbReference>
<dbReference type="AlphaFoldDB" id="A0A1Y4R4Y9"/>
<dbReference type="InterPro" id="IPR002052">
    <property type="entry name" value="DNA_methylase_N6_adenine_CS"/>
</dbReference>
<dbReference type="InterPro" id="IPR050320">
    <property type="entry name" value="N5-glutamine_MTase"/>
</dbReference>
<dbReference type="PROSITE" id="PS00092">
    <property type="entry name" value="N6_MTASE"/>
    <property type="match status" value="1"/>
</dbReference>
<dbReference type="EC" id="2.1.1.297" evidence="5"/>
<dbReference type="InterPro" id="IPR040758">
    <property type="entry name" value="PrmC_N"/>
</dbReference>
<dbReference type="InterPro" id="IPR004556">
    <property type="entry name" value="HemK-like"/>
</dbReference>
<feature type="binding site" evidence="5">
    <location>
        <begin position="123"/>
        <end position="127"/>
    </location>
    <ligand>
        <name>S-adenosyl-L-methionine</name>
        <dbReference type="ChEBI" id="CHEBI:59789"/>
    </ligand>
</feature>
<evidence type="ECO:0000256" key="1">
    <source>
        <dbReference type="ARBA" id="ARBA00022603"/>
    </source>
</evidence>
<dbReference type="GeneID" id="60872507"/>
<feature type="domain" description="Release factor glutamine methyltransferase N-terminal" evidence="7">
    <location>
        <begin position="8"/>
        <end position="76"/>
    </location>
</feature>
<sequence>MGKNSYREVLARASSFLEQNQLEGHMIEYVFLQRKHWNKTDYLLHMHETITAEDQKQIDEDMAKLLAHYPPQYLIGSEAFLDYRFKVTPDTLIPRPETEELVEKCLKLTQKQAHQALKVVDVGTGTGAIAISLKDKRPTWQVCAVDLSSAALEVAQENAQQIGVALEFVLSDCLDEVAGTIDVLISNPPYISQDEYELMDVSVREFEPKMALFAENNGLAIYQKLAKQAQSKLAKDGKIFLEIGFMQGPAVKELFQAAFPKKQVSIHQDLFGNDRMIVVE</sequence>
<dbReference type="PANTHER" id="PTHR18895:SF74">
    <property type="entry name" value="MTRF1L RELEASE FACTOR GLUTAMINE METHYLTRANSFERASE"/>
    <property type="match status" value="1"/>
</dbReference>
<dbReference type="Proteomes" id="UP000196074">
    <property type="component" value="Unassembled WGS sequence"/>
</dbReference>
<evidence type="ECO:0000313" key="8">
    <source>
        <dbReference type="EMBL" id="OUQ11583.1"/>
    </source>
</evidence>
<keyword evidence="1 5" id="KW-0489">Methyltransferase</keyword>
<accession>A0A1Y4R4Y9</accession>
<keyword evidence="2 5" id="KW-0808">Transferase</keyword>
<feature type="domain" description="Methyltransferase small" evidence="6">
    <location>
        <begin position="114"/>
        <end position="195"/>
    </location>
</feature>
<feature type="binding site" evidence="5">
    <location>
        <position position="146"/>
    </location>
    <ligand>
        <name>S-adenosyl-L-methionine</name>
        <dbReference type="ChEBI" id="CHEBI:59789"/>
    </ligand>
</feature>
<dbReference type="GO" id="GO:0003676">
    <property type="term" value="F:nucleic acid binding"/>
    <property type="evidence" value="ECO:0007669"/>
    <property type="project" value="InterPro"/>
</dbReference>
<proteinExistence type="inferred from homology"/>